<feature type="domain" description="HD/PDEase" evidence="1">
    <location>
        <begin position="23"/>
        <end position="137"/>
    </location>
</feature>
<reference evidence="2 3" key="1">
    <citation type="submission" date="2021-03" db="EMBL/GenBank/DDBJ databases">
        <title>Genomic Encyclopedia of Type Strains, Phase IV (KMG-IV): sequencing the most valuable type-strain genomes for metagenomic binning, comparative biology and taxonomic classification.</title>
        <authorList>
            <person name="Goeker M."/>
        </authorList>
    </citation>
    <scope>NUCLEOTIDE SEQUENCE [LARGE SCALE GENOMIC DNA]</scope>
    <source>
        <strain evidence="2 3">DSM 26806</strain>
    </source>
</reference>
<dbReference type="SMART" id="SM00471">
    <property type="entry name" value="HDc"/>
    <property type="match status" value="1"/>
</dbReference>
<dbReference type="Proteomes" id="UP001519288">
    <property type="component" value="Unassembled WGS sequence"/>
</dbReference>
<evidence type="ECO:0000313" key="2">
    <source>
        <dbReference type="EMBL" id="MBP2000275.1"/>
    </source>
</evidence>
<dbReference type="SUPFAM" id="SSF109604">
    <property type="entry name" value="HD-domain/PDEase-like"/>
    <property type="match status" value="1"/>
</dbReference>
<evidence type="ECO:0000259" key="1">
    <source>
        <dbReference type="SMART" id="SM00471"/>
    </source>
</evidence>
<dbReference type="PANTHER" id="PTHR33594">
    <property type="entry name" value="SUPERFAMILY HYDROLASE, PUTATIVE (AFU_ORTHOLOGUE AFUA_1G03035)-RELATED"/>
    <property type="match status" value="1"/>
</dbReference>
<dbReference type="InterPro" id="IPR003607">
    <property type="entry name" value="HD/PDEase_dom"/>
</dbReference>
<dbReference type="EMBL" id="JAGGLD010000001">
    <property type="protein sequence ID" value="MBP2000275.1"/>
    <property type="molecule type" value="Genomic_DNA"/>
</dbReference>
<organism evidence="2 3">
    <name type="scientific">Paenibacillus shirakamiensis</name>
    <dbReference type="NCBI Taxonomy" id="1265935"/>
    <lineage>
        <taxon>Bacteria</taxon>
        <taxon>Bacillati</taxon>
        <taxon>Bacillota</taxon>
        <taxon>Bacilli</taxon>
        <taxon>Bacillales</taxon>
        <taxon>Paenibacillaceae</taxon>
        <taxon>Paenibacillus</taxon>
    </lineage>
</organism>
<dbReference type="PANTHER" id="PTHR33594:SF1">
    <property type="entry name" value="HD_PDEASE DOMAIN-CONTAINING PROTEIN"/>
    <property type="match status" value="1"/>
</dbReference>
<sequence length="214" mass="24666">MNQQENIITLAEQFVRQALQSDYTGHDWWHIDRVRKLTLELATLEQADPFVCELAALLHDIADEKLNESKQQGLDRVRDWLRIHVSSMEILEHVMLIVATMSYNGGVNPRMETIEGKVVQDADRLDAMGAIGIARAFTYGGAKGRAMHDPQKVIASDVVDYRANDQTTLAHFYIKLLKLKDLMNTTYAKELAEQRHIFMEQFLQQFYGEWEGKR</sequence>
<dbReference type="CDD" id="cd00077">
    <property type="entry name" value="HDc"/>
    <property type="match status" value="1"/>
</dbReference>
<keyword evidence="3" id="KW-1185">Reference proteome</keyword>
<accession>A0ABS4JGV8</accession>
<dbReference type="Gene3D" id="1.10.472.50">
    <property type="entry name" value="HD-domain/PDEase-like"/>
    <property type="match status" value="1"/>
</dbReference>
<protein>
    <recommendedName>
        <fullName evidence="1">HD/PDEase domain-containing protein</fullName>
    </recommendedName>
</protein>
<proteinExistence type="predicted"/>
<comment type="caution">
    <text evidence="2">The sequence shown here is derived from an EMBL/GenBank/DDBJ whole genome shotgun (WGS) entry which is preliminary data.</text>
</comment>
<gene>
    <name evidence="2" type="ORF">J2Z69_001294</name>
</gene>
<dbReference type="Pfam" id="PF01966">
    <property type="entry name" value="HD"/>
    <property type="match status" value="1"/>
</dbReference>
<name>A0ABS4JGV8_9BACL</name>
<dbReference type="Gene3D" id="1.20.58.1910">
    <property type="match status" value="1"/>
</dbReference>
<dbReference type="InterPro" id="IPR006674">
    <property type="entry name" value="HD_domain"/>
</dbReference>
<evidence type="ECO:0000313" key="3">
    <source>
        <dbReference type="Proteomes" id="UP001519288"/>
    </source>
</evidence>